<dbReference type="AlphaFoldDB" id="A0A3D9FJP1"/>
<organism evidence="2 3">
    <name type="scientific">Parasphingopyxis lamellibrachiae</name>
    <dbReference type="NCBI Taxonomy" id="680125"/>
    <lineage>
        <taxon>Bacteria</taxon>
        <taxon>Pseudomonadati</taxon>
        <taxon>Pseudomonadota</taxon>
        <taxon>Alphaproteobacteria</taxon>
        <taxon>Sphingomonadales</taxon>
        <taxon>Sphingomonadaceae</taxon>
        <taxon>Parasphingopyxis</taxon>
    </lineage>
</organism>
<gene>
    <name evidence="2" type="ORF">DFR46_2352</name>
</gene>
<proteinExistence type="predicted"/>
<dbReference type="Gene3D" id="3.40.30.10">
    <property type="entry name" value="Glutaredoxin"/>
    <property type="match status" value="1"/>
</dbReference>
<dbReference type="RefSeq" id="WP_116236597.1">
    <property type="nucleotide sequence ID" value="NZ_QRDP01000004.1"/>
</dbReference>
<evidence type="ECO:0000313" key="2">
    <source>
        <dbReference type="EMBL" id="RED17306.1"/>
    </source>
</evidence>
<evidence type="ECO:0000259" key="1">
    <source>
        <dbReference type="PROSITE" id="PS50404"/>
    </source>
</evidence>
<comment type="caution">
    <text evidence="2">The sequence shown here is derived from an EMBL/GenBank/DDBJ whole genome shotgun (WGS) entry which is preliminary data.</text>
</comment>
<dbReference type="PROSITE" id="PS50404">
    <property type="entry name" value="GST_NTER"/>
    <property type="match status" value="1"/>
</dbReference>
<keyword evidence="3" id="KW-1185">Reference proteome</keyword>
<dbReference type="GO" id="GO:0005737">
    <property type="term" value="C:cytoplasm"/>
    <property type="evidence" value="ECO:0007669"/>
    <property type="project" value="TreeGrafter"/>
</dbReference>
<feature type="domain" description="GST N-terminal" evidence="1">
    <location>
        <begin position="3"/>
        <end position="82"/>
    </location>
</feature>
<dbReference type="InterPro" id="IPR050983">
    <property type="entry name" value="GST_Omega/HSP26"/>
</dbReference>
<dbReference type="SUPFAM" id="SSF47616">
    <property type="entry name" value="GST C-terminal domain-like"/>
    <property type="match status" value="1"/>
</dbReference>
<protein>
    <submittedName>
        <fullName evidence="2">Glutathione S-transferase</fullName>
    </submittedName>
</protein>
<sequence>MADLPILYSFRRCPYAMRTRMALLVSGQRCTVREVLLRDKPEAMIEASPKATVPVLVLPEGGVIDQSLDIMRWALAKHDPEGWLGKGAEDTEALIAENDGPFKYHLDRYKYASRHDCDPIEHRDAGMMILASLDRRLAGRQNLFADERALADIALFPFVRQFAATDRQWFDGQAVPNLQAWLARHLESALFAAAMVRLNQWHPGDGDAMLPDYAGEAVAS</sequence>
<dbReference type="Pfam" id="PF13417">
    <property type="entry name" value="GST_N_3"/>
    <property type="match status" value="1"/>
</dbReference>
<dbReference type="PANTHER" id="PTHR43968">
    <property type="match status" value="1"/>
</dbReference>
<dbReference type="Gene3D" id="1.20.1050.10">
    <property type="match status" value="1"/>
</dbReference>
<dbReference type="CDD" id="cd03060">
    <property type="entry name" value="GST_N_Omega_like"/>
    <property type="match status" value="1"/>
</dbReference>
<dbReference type="InterPro" id="IPR036249">
    <property type="entry name" value="Thioredoxin-like_sf"/>
</dbReference>
<dbReference type="SUPFAM" id="SSF52833">
    <property type="entry name" value="Thioredoxin-like"/>
    <property type="match status" value="1"/>
</dbReference>
<dbReference type="EMBL" id="QRDP01000004">
    <property type="protein sequence ID" value="RED17306.1"/>
    <property type="molecule type" value="Genomic_DNA"/>
</dbReference>
<name>A0A3D9FJP1_9SPHN</name>
<dbReference type="Proteomes" id="UP000256310">
    <property type="component" value="Unassembled WGS sequence"/>
</dbReference>
<reference evidence="2 3" key="1">
    <citation type="submission" date="2018-07" db="EMBL/GenBank/DDBJ databases">
        <title>Genomic Encyclopedia of Type Strains, Phase IV (KMG-IV): sequencing the most valuable type-strain genomes for metagenomic binning, comparative biology and taxonomic classification.</title>
        <authorList>
            <person name="Goeker M."/>
        </authorList>
    </citation>
    <scope>NUCLEOTIDE SEQUENCE [LARGE SCALE GENOMIC DNA]</scope>
    <source>
        <strain evidence="2 3">DSM 26725</strain>
    </source>
</reference>
<evidence type="ECO:0000313" key="3">
    <source>
        <dbReference type="Proteomes" id="UP000256310"/>
    </source>
</evidence>
<dbReference type="PANTHER" id="PTHR43968:SF6">
    <property type="entry name" value="GLUTATHIONE S-TRANSFERASE OMEGA"/>
    <property type="match status" value="1"/>
</dbReference>
<dbReference type="Pfam" id="PF13410">
    <property type="entry name" value="GST_C_2"/>
    <property type="match status" value="1"/>
</dbReference>
<dbReference type="CDD" id="cd03196">
    <property type="entry name" value="GST_C_5"/>
    <property type="match status" value="1"/>
</dbReference>
<dbReference type="GO" id="GO:0016740">
    <property type="term" value="F:transferase activity"/>
    <property type="evidence" value="ECO:0007669"/>
    <property type="project" value="UniProtKB-KW"/>
</dbReference>
<accession>A0A3D9FJP1</accession>
<keyword evidence="2" id="KW-0808">Transferase</keyword>
<dbReference type="InterPro" id="IPR004045">
    <property type="entry name" value="Glutathione_S-Trfase_N"/>
</dbReference>
<dbReference type="OrthoDB" id="9813092at2"/>
<dbReference type="InterPro" id="IPR036282">
    <property type="entry name" value="Glutathione-S-Trfase_C_sf"/>
</dbReference>